<name>A0A511N9M8_DEIC1</name>
<dbReference type="PANTHER" id="PTHR34580:SF3">
    <property type="entry name" value="PROTEIN PAFB"/>
    <property type="match status" value="1"/>
</dbReference>
<evidence type="ECO:0000313" key="6">
    <source>
        <dbReference type="Proteomes" id="UP000321306"/>
    </source>
</evidence>
<dbReference type="EMBL" id="BJXB01000028">
    <property type="protein sequence ID" value="GEM49081.1"/>
    <property type="molecule type" value="Genomic_DNA"/>
</dbReference>
<dbReference type="Proteomes" id="UP000321306">
    <property type="component" value="Unassembled WGS sequence"/>
</dbReference>
<dbReference type="InterPro" id="IPR036390">
    <property type="entry name" value="WH_DNA-bd_sf"/>
</dbReference>
<accession>A0A511N9M8</accession>
<dbReference type="Gene3D" id="1.10.10.10">
    <property type="entry name" value="Winged helix-like DNA-binding domain superfamily/Winged helix DNA-binding domain"/>
    <property type="match status" value="1"/>
</dbReference>
<dbReference type="SUPFAM" id="SSF46785">
    <property type="entry name" value="Winged helix' DNA-binding domain"/>
    <property type="match status" value="1"/>
</dbReference>
<feature type="domain" description="HTH deoR-type" evidence="4">
    <location>
        <begin position="19"/>
        <end position="74"/>
    </location>
</feature>
<evidence type="ECO:0000313" key="5">
    <source>
        <dbReference type="EMBL" id="GEM49081.1"/>
    </source>
</evidence>
<dbReference type="PROSITE" id="PS52050">
    <property type="entry name" value="WYL"/>
    <property type="match status" value="1"/>
</dbReference>
<dbReference type="InterPro" id="IPR026881">
    <property type="entry name" value="WYL_dom"/>
</dbReference>
<dbReference type="AlphaFoldDB" id="A0A511N9M8"/>
<keyword evidence="3" id="KW-0804">Transcription</keyword>
<dbReference type="Pfam" id="PF08279">
    <property type="entry name" value="HTH_11"/>
    <property type="match status" value="1"/>
</dbReference>
<evidence type="ECO:0000256" key="1">
    <source>
        <dbReference type="ARBA" id="ARBA00023015"/>
    </source>
</evidence>
<dbReference type="Pfam" id="PF13280">
    <property type="entry name" value="WYL"/>
    <property type="match status" value="1"/>
</dbReference>
<keyword evidence="6" id="KW-1185">Reference proteome</keyword>
<dbReference type="InterPro" id="IPR028349">
    <property type="entry name" value="PafC-like"/>
</dbReference>
<reference evidence="5 6" key="1">
    <citation type="submission" date="2019-07" db="EMBL/GenBank/DDBJ databases">
        <title>Whole genome shotgun sequence of Deinococcus cellulosilyticus NBRC 106333.</title>
        <authorList>
            <person name="Hosoyama A."/>
            <person name="Uohara A."/>
            <person name="Ohji S."/>
            <person name="Ichikawa N."/>
        </authorList>
    </citation>
    <scope>NUCLEOTIDE SEQUENCE [LARGE SCALE GENOMIC DNA]</scope>
    <source>
        <strain evidence="5 6">NBRC 106333</strain>
    </source>
</reference>
<dbReference type="InterPro" id="IPR018356">
    <property type="entry name" value="Tscrpt_reg_HTH_DeoR_CS"/>
</dbReference>
<dbReference type="InterPro" id="IPR013196">
    <property type="entry name" value="HTH_11"/>
</dbReference>
<dbReference type="InterPro" id="IPR036388">
    <property type="entry name" value="WH-like_DNA-bd_sf"/>
</dbReference>
<evidence type="ECO:0000259" key="4">
    <source>
        <dbReference type="PROSITE" id="PS51000"/>
    </source>
</evidence>
<dbReference type="PROSITE" id="PS00894">
    <property type="entry name" value="HTH_DEOR_1"/>
    <property type="match status" value="1"/>
</dbReference>
<dbReference type="InterPro" id="IPR001034">
    <property type="entry name" value="DeoR_HTH"/>
</dbReference>
<dbReference type="PROSITE" id="PS51000">
    <property type="entry name" value="HTH_DEOR_2"/>
    <property type="match status" value="1"/>
</dbReference>
<keyword evidence="2" id="KW-0238">DNA-binding</keyword>
<dbReference type="OrthoDB" id="9767131at2"/>
<gene>
    <name evidence="5" type="ORF">DC3_47160</name>
</gene>
<dbReference type="PANTHER" id="PTHR34580">
    <property type="match status" value="1"/>
</dbReference>
<keyword evidence="1" id="KW-0805">Transcription regulation</keyword>
<sequence length="336" mass="37857">MRSISVLISNYTVWVEHPPSARLLKLLALLQQHRVCPGPLLSEELHVSRRTLRRDVEKLRQLGYGIEANPGPLGGYRMVSRDHLPPLLFEEDEAVVIAVALLGTLMSGGDLSDASLRAWSKLHPLLPEETKRKVSAVLESTLTWRDTPALQTHLGTLGVLGAACRRAEVVRFGYHKPEGSVASRRAEPFRLVHLYDHWYLVAFDTERDGWRIFRVDRIRDVVVTRQRFEAHKRPFEDPVSFVLQSLQQAPQPYQGEVIIKASLETIRARLQGVLPGRLEPLGEHRCRLTYSSPSLQGVLHMLVSLDADFDLEGPEELLWAVSQLGLRFTAGSQPSP</sequence>
<comment type="caution">
    <text evidence="5">The sequence shown here is derived from an EMBL/GenBank/DDBJ whole genome shotgun (WGS) entry which is preliminary data.</text>
</comment>
<organism evidence="5 6">
    <name type="scientific">Deinococcus cellulosilyticus (strain DSM 18568 / NBRC 106333 / KACC 11606 / 5516J-15)</name>
    <dbReference type="NCBI Taxonomy" id="1223518"/>
    <lineage>
        <taxon>Bacteria</taxon>
        <taxon>Thermotogati</taxon>
        <taxon>Deinococcota</taxon>
        <taxon>Deinococci</taxon>
        <taxon>Deinococcales</taxon>
        <taxon>Deinococcaceae</taxon>
        <taxon>Deinococcus</taxon>
    </lineage>
</organism>
<evidence type="ECO:0000256" key="2">
    <source>
        <dbReference type="ARBA" id="ARBA00023125"/>
    </source>
</evidence>
<dbReference type="GO" id="GO:0003677">
    <property type="term" value="F:DNA binding"/>
    <property type="evidence" value="ECO:0007669"/>
    <property type="project" value="UniProtKB-KW"/>
</dbReference>
<dbReference type="PIRSF" id="PIRSF016838">
    <property type="entry name" value="PafC"/>
    <property type="match status" value="1"/>
</dbReference>
<evidence type="ECO:0000256" key="3">
    <source>
        <dbReference type="ARBA" id="ARBA00023163"/>
    </source>
</evidence>
<protein>
    <submittedName>
        <fullName evidence="5">DeoR family transcriptional regulator</fullName>
    </submittedName>
</protein>
<proteinExistence type="predicted"/>
<dbReference type="GO" id="GO:0003700">
    <property type="term" value="F:DNA-binding transcription factor activity"/>
    <property type="evidence" value="ECO:0007669"/>
    <property type="project" value="InterPro"/>
</dbReference>
<dbReference type="InterPro" id="IPR051534">
    <property type="entry name" value="CBASS_pafABC_assoc_protein"/>
</dbReference>